<dbReference type="GO" id="GO:0000976">
    <property type="term" value="F:transcription cis-regulatory region binding"/>
    <property type="evidence" value="ECO:0007669"/>
    <property type="project" value="TreeGrafter"/>
</dbReference>
<evidence type="ECO:0000313" key="9">
    <source>
        <dbReference type="Proteomes" id="UP000237347"/>
    </source>
</evidence>
<dbReference type="Pfam" id="PF00170">
    <property type="entry name" value="bZIP_1"/>
    <property type="match status" value="1"/>
</dbReference>
<dbReference type="GO" id="GO:0046982">
    <property type="term" value="F:protein heterodimerization activity"/>
    <property type="evidence" value="ECO:0007669"/>
    <property type="project" value="UniProtKB-ARBA"/>
</dbReference>
<name>A0AAW0KTY1_QUESU</name>
<dbReference type="InterPro" id="IPR046347">
    <property type="entry name" value="bZIP_sf"/>
</dbReference>
<sequence length="205" mass="23026">MSILSEILLSGCMINSTFRRRTHLVQSFSVVFLYWFYKLCCGFNMASSSGTSSGSSQLQNSGSEEDLQALMDQRKRKRMISNRESARRSRMRKQKHLDELVAQVAQLRKENHQISQSVNITTQHCMNIESENSILRAQAGELSHRLRALNDIINFLNANTGVFGAAVVGDSSTFCPESIDSFMNPLSLSYLNQPITAATGIFNQY</sequence>
<dbReference type="CDD" id="cd14702">
    <property type="entry name" value="bZIP_plant_GBF1"/>
    <property type="match status" value="1"/>
</dbReference>
<dbReference type="EMBL" id="PKMF04000223">
    <property type="protein sequence ID" value="KAK7842310.1"/>
    <property type="molecule type" value="Genomic_DNA"/>
</dbReference>
<evidence type="ECO:0000256" key="4">
    <source>
        <dbReference type="ARBA" id="ARBA00023163"/>
    </source>
</evidence>
<keyword evidence="9" id="KW-1185">Reference proteome</keyword>
<dbReference type="Proteomes" id="UP000237347">
    <property type="component" value="Unassembled WGS sequence"/>
</dbReference>
<dbReference type="SMART" id="SM00338">
    <property type="entry name" value="BRLZ"/>
    <property type="match status" value="1"/>
</dbReference>
<evidence type="ECO:0000256" key="3">
    <source>
        <dbReference type="ARBA" id="ARBA00023125"/>
    </source>
</evidence>
<dbReference type="GO" id="GO:0045893">
    <property type="term" value="P:positive regulation of DNA-templated transcription"/>
    <property type="evidence" value="ECO:0007669"/>
    <property type="project" value="TreeGrafter"/>
</dbReference>
<dbReference type="InterPro" id="IPR045314">
    <property type="entry name" value="bZIP_plant_GBF1"/>
</dbReference>
<feature type="region of interest" description="Disordered" evidence="6">
    <location>
        <begin position="71"/>
        <end position="92"/>
    </location>
</feature>
<evidence type="ECO:0000256" key="2">
    <source>
        <dbReference type="ARBA" id="ARBA00023015"/>
    </source>
</evidence>
<evidence type="ECO:0000256" key="6">
    <source>
        <dbReference type="SAM" id="MobiDB-lite"/>
    </source>
</evidence>
<dbReference type="PANTHER" id="PTHR45764">
    <property type="entry name" value="BZIP TRANSCRIPTION FACTOR 44"/>
    <property type="match status" value="1"/>
</dbReference>
<keyword evidence="5" id="KW-0539">Nucleus</keyword>
<protein>
    <submittedName>
        <fullName evidence="8">Bzip transcription factor 44</fullName>
    </submittedName>
</protein>
<proteinExistence type="predicted"/>
<dbReference type="PROSITE" id="PS00036">
    <property type="entry name" value="BZIP_BASIC"/>
    <property type="match status" value="1"/>
</dbReference>
<comment type="subcellular location">
    <subcellularLocation>
        <location evidence="1">Nucleus</location>
    </subcellularLocation>
</comment>
<comment type="caution">
    <text evidence="8">The sequence shown here is derived from an EMBL/GenBank/DDBJ whole genome shotgun (WGS) entry which is preliminary data.</text>
</comment>
<gene>
    <name evidence="8" type="primary">BZIP44_1</name>
    <name evidence="8" type="ORF">CFP56_014109</name>
</gene>
<keyword evidence="4" id="KW-0804">Transcription</keyword>
<dbReference type="PROSITE" id="PS50217">
    <property type="entry name" value="BZIP"/>
    <property type="match status" value="1"/>
</dbReference>
<keyword evidence="2" id="KW-0805">Transcription regulation</keyword>
<dbReference type="GO" id="GO:0005634">
    <property type="term" value="C:nucleus"/>
    <property type="evidence" value="ECO:0007669"/>
    <property type="project" value="UniProtKB-SubCell"/>
</dbReference>
<evidence type="ECO:0000256" key="1">
    <source>
        <dbReference type="ARBA" id="ARBA00004123"/>
    </source>
</evidence>
<organism evidence="8 9">
    <name type="scientific">Quercus suber</name>
    <name type="common">Cork oak</name>
    <dbReference type="NCBI Taxonomy" id="58331"/>
    <lineage>
        <taxon>Eukaryota</taxon>
        <taxon>Viridiplantae</taxon>
        <taxon>Streptophyta</taxon>
        <taxon>Embryophyta</taxon>
        <taxon>Tracheophyta</taxon>
        <taxon>Spermatophyta</taxon>
        <taxon>Magnoliopsida</taxon>
        <taxon>eudicotyledons</taxon>
        <taxon>Gunneridae</taxon>
        <taxon>Pentapetalae</taxon>
        <taxon>rosids</taxon>
        <taxon>fabids</taxon>
        <taxon>Fagales</taxon>
        <taxon>Fagaceae</taxon>
        <taxon>Quercus</taxon>
    </lineage>
</organism>
<dbReference type="SUPFAM" id="SSF57959">
    <property type="entry name" value="Leucine zipper domain"/>
    <property type="match status" value="1"/>
</dbReference>
<accession>A0AAW0KTY1</accession>
<evidence type="ECO:0000313" key="8">
    <source>
        <dbReference type="EMBL" id="KAK7842310.1"/>
    </source>
</evidence>
<dbReference type="InterPro" id="IPR004827">
    <property type="entry name" value="bZIP"/>
</dbReference>
<reference evidence="8 9" key="1">
    <citation type="journal article" date="2018" name="Sci. Data">
        <title>The draft genome sequence of cork oak.</title>
        <authorList>
            <person name="Ramos A.M."/>
            <person name="Usie A."/>
            <person name="Barbosa P."/>
            <person name="Barros P.M."/>
            <person name="Capote T."/>
            <person name="Chaves I."/>
            <person name="Simoes F."/>
            <person name="Abreu I."/>
            <person name="Carrasquinho I."/>
            <person name="Faro C."/>
            <person name="Guimaraes J.B."/>
            <person name="Mendonca D."/>
            <person name="Nobrega F."/>
            <person name="Rodrigues L."/>
            <person name="Saibo N.J.M."/>
            <person name="Varela M.C."/>
            <person name="Egas C."/>
            <person name="Matos J."/>
            <person name="Miguel C.M."/>
            <person name="Oliveira M.M."/>
            <person name="Ricardo C.P."/>
            <person name="Goncalves S."/>
        </authorList>
    </citation>
    <scope>NUCLEOTIDE SEQUENCE [LARGE SCALE GENOMIC DNA]</scope>
    <source>
        <strain evidence="9">cv. HL8</strain>
    </source>
</reference>
<dbReference type="Gene3D" id="1.20.5.170">
    <property type="match status" value="1"/>
</dbReference>
<dbReference type="GO" id="GO:0003700">
    <property type="term" value="F:DNA-binding transcription factor activity"/>
    <property type="evidence" value="ECO:0007669"/>
    <property type="project" value="InterPro"/>
</dbReference>
<feature type="domain" description="BZIP" evidence="7">
    <location>
        <begin position="72"/>
        <end position="135"/>
    </location>
</feature>
<evidence type="ECO:0000259" key="7">
    <source>
        <dbReference type="PROSITE" id="PS50217"/>
    </source>
</evidence>
<evidence type="ECO:0000256" key="5">
    <source>
        <dbReference type="ARBA" id="ARBA00023242"/>
    </source>
</evidence>
<dbReference type="PANTHER" id="PTHR45764:SF76">
    <property type="entry name" value="OS02G0132500 PROTEIN"/>
    <property type="match status" value="1"/>
</dbReference>
<dbReference type="AlphaFoldDB" id="A0AAW0KTY1"/>
<dbReference type="FunFam" id="1.20.5.170:FF:000020">
    <property type="entry name" value="BZIP transcription factor"/>
    <property type="match status" value="1"/>
</dbReference>
<keyword evidence="3" id="KW-0238">DNA-binding</keyword>